<evidence type="ECO:0000256" key="4">
    <source>
        <dbReference type="ARBA" id="ARBA00022679"/>
    </source>
</evidence>
<dbReference type="PANTHER" id="PTHR33908:SF11">
    <property type="entry name" value="MEMBRANE PROTEIN"/>
    <property type="match status" value="1"/>
</dbReference>
<feature type="transmembrane region" description="Helical" evidence="8">
    <location>
        <begin position="12"/>
        <end position="32"/>
    </location>
</feature>
<keyword evidence="6 8" id="KW-1133">Transmembrane helix</keyword>
<protein>
    <recommendedName>
        <fullName evidence="9">Glycosyltransferase RgtA/B/C/D-like domain-containing protein</fullName>
    </recommendedName>
</protein>
<feature type="transmembrane region" description="Helical" evidence="8">
    <location>
        <begin position="158"/>
        <end position="179"/>
    </location>
</feature>
<dbReference type="AlphaFoldDB" id="X0ZW15"/>
<keyword evidence="7 8" id="KW-0472">Membrane</keyword>
<comment type="caution">
    <text evidence="10">The sequence shown here is derived from an EMBL/GenBank/DDBJ whole genome shotgun (WGS) entry which is preliminary data.</text>
</comment>
<keyword evidence="3" id="KW-0328">Glycosyltransferase</keyword>
<reference evidence="10" key="1">
    <citation type="journal article" date="2014" name="Front. Microbiol.">
        <title>High frequency of phylogenetically diverse reductive dehalogenase-homologous genes in deep subseafloor sedimentary metagenomes.</title>
        <authorList>
            <person name="Kawai M."/>
            <person name="Futagami T."/>
            <person name="Toyoda A."/>
            <person name="Takaki Y."/>
            <person name="Nishi S."/>
            <person name="Hori S."/>
            <person name="Arai W."/>
            <person name="Tsubouchi T."/>
            <person name="Morono Y."/>
            <person name="Uchiyama I."/>
            <person name="Ito T."/>
            <person name="Fujiyama A."/>
            <person name="Inagaki F."/>
            <person name="Takami H."/>
        </authorList>
    </citation>
    <scope>NUCLEOTIDE SEQUENCE</scope>
    <source>
        <strain evidence="10">Expedition CK06-06</strain>
    </source>
</reference>
<evidence type="ECO:0000259" key="9">
    <source>
        <dbReference type="Pfam" id="PF13231"/>
    </source>
</evidence>
<keyword evidence="4" id="KW-0808">Transferase</keyword>
<dbReference type="GO" id="GO:0008610">
    <property type="term" value="P:lipid biosynthetic process"/>
    <property type="evidence" value="ECO:0007669"/>
    <property type="project" value="UniProtKB-ARBA"/>
</dbReference>
<evidence type="ECO:0000256" key="5">
    <source>
        <dbReference type="ARBA" id="ARBA00022692"/>
    </source>
</evidence>
<keyword evidence="2" id="KW-1003">Cell membrane</keyword>
<dbReference type="PANTHER" id="PTHR33908">
    <property type="entry name" value="MANNOSYLTRANSFERASE YKCB-RELATED"/>
    <property type="match status" value="1"/>
</dbReference>
<dbReference type="InterPro" id="IPR050297">
    <property type="entry name" value="LipidA_mod_glycosyltrf_83"/>
</dbReference>
<feature type="non-terminal residue" evidence="10">
    <location>
        <position position="185"/>
    </location>
</feature>
<feature type="domain" description="Glycosyltransferase RgtA/B/C/D-like" evidence="9">
    <location>
        <begin position="111"/>
        <end position="184"/>
    </location>
</feature>
<dbReference type="InterPro" id="IPR038731">
    <property type="entry name" value="RgtA/B/C-like"/>
</dbReference>
<dbReference type="EMBL" id="BARS01056209">
    <property type="protein sequence ID" value="GAG52281.1"/>
    <property type="molecule type" value="Genomic_DNA"/>
</dbReference>
<evidence type="ECO:0000256" key="6">
    <source>
        <dbReference type="ARBA" id="ARBA00022989"/>
    </source>
</evidence>
<evidence type="ECO:0000256" key="1">
    <source>
        <dbReference type="ARBA" id="ARBA00004651"/>
    </source>
</evidence>
<comment type="subcellular location">
    <subcellularLocation>
        <location evidence="1">Cell membrane</location>
        <topology evidence="1">Multi-pass membrane protein</topology>
    </subcellularLocation>
</comment>
<dbReference type="GO" id="GO:0005886">
    <property type="term" value="C:plasma membrane"/>
    <property type="evidence" value="ECO:0007669"/>
    <property type="project" value="UniProtKB-SubCell"/>
</dbReference>
<feature type="transmembrane region" description="Helical" evidence="8">
    <location>
        <begin position="108"/>
        <end position="129"/>
    </location>
</feature>
<sequence>SKRHGESTYLKGVASAYPSIFLLAILAVAFFFRVYGIDFGLPYIYHPDEPSIVKRALSMLRTGDFSPHWFEWPSLYTYIQALVYFVRYLYSAGQAIGFGDVQVAGFYLWGRFTTAVLGTMSVGLTYWVGKKVFDRRVGLLGALFLAFSLLHVEDSHYITPDVPTAFFALITFLISLSILEKGETK</sequence>
<evidence type="ECO:0000256" key="7">
    <source>
        <dbReference type="ARBA" id="ARBA00023136"/>
    </source>
</evidence>
<gene>
    <name evidence="10" type="ORF">S01H1_82847</name>
</gene>
<evidence type="ECO:0000313" key="10">
    <source>
        <dbReference type="EMBL" id="GAG52281.1"/>
    </source>
</evidence>
<accession>X0ZW15</accession>
<dbReference type="GO" id="GO:0016763">
    <property type="term" value="F:pentosyltransferase activity"/>
    <property type="evidence" value="ECO:0007669"/>
    <property type="project" value="TreeGrafter"/>
</dbReference>
<evidence type="ECO:0000256" key="8">
    <source>
        <dbReference type="SAM" id="Phobius"/>
    </source>
</evidence>
<name>X0ZW15_9ZZZZ</name>
<evidence type="ECO:0000256" key="2">
    <source>
        <dbReference type="ARBA" id="ARBA00022475"/>
    </source>
</evidence>
<dbReference type="Pfam" id="PF13231">
    <property type="entry name" value="PMT_2"/>
    <property type="match status" value="1"/>
</dbReference>
<organism evidence="10">
    <name type="scientific">marine sediment metagenome</name>
    <dbReference type="NCBI Taxonomy" id="412755"/>
    <lineage>
        <taxon>unclassified sequences</taxon>
        <taxon>metagenomes</taxon>
        <taxon>ecological metagenomes</taxon>
    </lineage>
</organism>
<keyword evidence="5 8" id="KW-0812">Transmembrane</keyword>
<feature type="transmembrane region" description="Helical" evidence="8">
    <location>
        <begin position="136"/>
        <end position="152"/>
    </location>
</feature>
<feature type="non-terminal residue" evidence="10">
    <location>
        <position position="1"/>
    </location>
</feature>
<proteinExistence type="predicted"/>
<evidence type="ECO:0000256" key="3">
    <source>
        <dbReference type="ARBA" id="ARBA00022676"/>
    </source>
</evidence>